<evidence type="ECO:0000313" key="3">
    <source>
        <dbReference type="Proteomes" id="UP000696280"/>
    </source>
</evidence>
<feature type="compositionally biased region" description="Polar residues" evidence="1">
    <location>
        <begin position="499"/>
        <end position="518"/>
    </location>
</feature>
<feature type="compositionally biased region" description="Polar residues" evidence="1">
    <location>
        <begin position="543"/>
        <end position="557"/>
    </location>
</feature>
<dbReference type="OrthoDB" id="5367052at2759"/>
<reference evidence="2" key="1">
    <citation type="submission" date="2021-07" db="EMBL/GenBank/DDBJ databases">
        <authorList>
            <person name="Durling M."/>
        </authorList>
    </citation>
    <scope>NUCLEOTIDE SEQUENCE</scope>
</reference>
<feature type="compositionally biased region" description="Basic and acidic residues" evidence="1">
    <location>
        <begin position="774"/>
        <end position="796"/>
    </location>
</feature>
<feature type="compositionally biased region" description="Low complexity" evidence="1">
    <location>
        <begin position="234"/>
        <end position="264"/>
    </location>
</feature>
<feature type="compositionally biased region" description="Low complexity" evidence="1">
    <location>
        <begin position="667"/>
        <end position="678"/>
    </location>
</feature>
<keyword evidence="3" id="KW-1185">Reference proteome</keyword>
<dbReference type="Proteomes" id="UP000696280">
    <property type="component" value="Unassembled WGS sequence"/>
</dbReference>
<sequence>MASLRDQAARRRLDLSPITTSLAVQQQYPTQTPISAISSSSLSAPFGYHPAAYTPVSTVRQYNPQQWTPSPSITHDNTNHFQARADGEVVPAPPPYSPPRSQPTSQRTSTILNEEPLSALSPATRASPSNIYRNSPESGSPHAFPPPPPSRNRAGSSERPPSLFGISAFTRRPAAPEAPRPSPENVSFRFAGHRPSPDISSSSRFTDHRPIPIVTEPVQHEELASPQTNPQAPPSSRRAASAGAVSTPSTSRSRGSSSSRWAPGMPLPPPPPGPPPPSQSRSQSASTSDRVMSPPTRRPPHLGPNMTMLGPVPPTPAGWVDDDTSLRGRSPNRGLTIDTSSIASSTVAESNSGSSSSGLTRTPHVRGESKSIRERRNESKARRTVSAEENSNNPWVEAITPSDISVPSTVLGRRQTIKKSTPRSSRFSAGGETPGSADATYLSTPGTGSRGSTPRPLASASRIESPTPPFSPGQASTSFNQKSPAIPPKALPTPPLHSRPQNSPAKPPRIQTSGHSIATPSGSSRQGSRPPTSRHSSRPSSIGDISQMSPAEQFSHSSIERHKAFAKREAAAANDTERVRLFAEFFVAESRLRRERYAGAIDAMGSEILELTRDLFRPYQNTPRDSSVVSRSSEWTPESSTGPMSPPARSHRGSLVSALHDNPQAQSSNTPDSTSSSPAGRPESQWWNGYMPSLSPIPSMSVSEALDGSDSRGRPSSRWWEVSQEGSTGAPSMNLGRSKRESKYMGMPRELREALQNGDPSLLDNGEGMSGPSGDRKDYAANEYPAEKVGWHESDPKSSQPTMQQARAPSRSPAAATFSPAILTPNPNHLDVSRLVTLPPPYPRHHPAVNNNHPDLTSIRTTVRTLSDFTEVEATKTRFLQSSAQIRVDNATATSKRRNSLRSNIQREIASGTMSYADAASLEQTAAQTEQDRQKEASKAEFELFQSQVVMPLNDLLMDRVVRATELFEKLRSKLFVDAQEQSPNYPQEEGDEQPELLEKLTLLKWIFEAREGLQKELFDLLSDRNDRYRDMVIMPYRLSGNTAKVTHAEEFFSSDALKRKLEFQEQVLKRSEEFMDIIEENVVRGVEVQLSAFWDIAPNLARICDRIPENEASLKDFHIQIPPQEYEENLSYYDFPMLYLYSLLGHCEKSTYQFIESQTNLLCLLHEVKSGVAGANCRLMKEQRVVQGEDQSKVEEELREVEREEEGRLTDDLKEKVRCVEELWGSALGDQVKGVRGRIKGFLIREGGWDEDLE</sequence>
<name>A0A9N9KZ00_9HELO</name>
<feature type="compositionally biased region" description="Pro residues" evidence="1">
    <location>
        <begin position="265"/>
        <end position="278"/>
    </location>
</feature>
<feature type="compositionally biased region" description="Low complexity" evidence="1">
    <location>
        <begin position="344"/>
        <end position="357"/>
    </location>
</feature>
<gene>
    <name evidence="2" type="ORF">HYFRA_00003828</name>
</gene>
<dbReference type="EMBL" id="CAJVRL010000070">
    <property type="protein sequence ID" value="CAG8956444.1"/>
    <property type="molecule type" value="Genomic_DNA"/>
</dbReference>
<feature type="compositionally biased region" description="Polar residues" evidence="1">
    <location>
        <begin position="619"/>
        <end position="643"/>
    </location>
</feature>
<accession>A0A9N9KZ00</accession>
<feature type="compositionally biased region" description="Pro residues" evidence="1">
    <location>
        <begin position="485"/>
        <end position="497"/>
    </location>
</feature>
<feature type="region of interest" description="Disordered" evidence="1">
    <location>
        <begin position="87"/>
        <end position="559"/>
    </location>
</feature>
<feature type="compositionally biased region" description="Polar residues" evidence="1">
    <location>
        <begin position="441"/>
        <end position="452"/>
    </location>
</feature>
<feature type="compositionally biased region" description="Polar residues" evidence="1">
    <location>
        <begin position="124"/>
        <end position="135"/>
    </location>
</feature>
<dbReference type="AlphaFoldDB" id="A0A9N9KZ00"/>
<proteinExistence type="predicted"/>
<feature type="region of interest" description="Disordered" evidence="1">
    <location>
        <begin position="756"/>
        <end position="826"/>
    </location>
</feature>
<feature type="compositionally biased region" description="Low complexity" evidence="1">
    <location>
        <begin position="519"/>
        <end position="541"/>
    </location>
</feature>
<feature type="region of interest" description="Disordered" evidence="1">
    <location>
        <begin position="619"/>
        <end position="739"/>
    </location>
</feature>
<feature type="compositionally biased region" description="Basic and acidic residues" evidence="1">
    <location>
        <begin position="365"/>
        <end position="381"/>
    </location>
</feature>
<evidence type="ECO:0000256" key="1">
    <source>
        <dbReference type="SAM" id="MobiDB-lite"/>
    </source>
</evidence>
<feature type="compositionally biased region" description="Polar residues" evidence="1">
    <location>
        <begin position="473"/>
        <end position="483"/>
    </location>
</feature>
<evidence type="ECO:0000313" key="2">
    <source>
        <dbReference type="EMBL" id="CAG8956444.1"/>
    </source>
</evidence>
<organism evidence="2 3">
    <name type="scientific">Hymenoscyphus fraxineus</name>
    <dbReference type="NCBI Taxonomy" id="746836"/>
    <lineage>
        <taxon>Eukaryota</taxon>
        <taxon>Fungi</taxon>
        <taxon>Dikarya</taxon>
        <taxon>Ascomycota</taxon>
        <taxon>Pezizomycotina</taxon>
        <taxon>Leotiomycetes</taxon>
        <taxon>Helotiales</taxon>
        <taxon>Helotiaceae</taxon>
        <taxon>Hymenoscyphus</taxon>
    </lineage>
</organism>
<protein>
    <submittedName>
        <fullName evidence="2">Uncharacterized protein</fullName>
    </submittedName>
</protein>
<feature type="compositionally biased region" description="Low complexity" evidence="1">
    <location>
        <begin position="804"/>
        <end position="816"/>
    </location>
</feature>
<comment type="caution">
    <text evidence="2">The sequence shown here is derived from an EMBL/GenBank/DDBJ whole genome shotgun (WGS) entry which is preliminary data.</text>
</comment>
<feature type="compositionally biased region" description="Low complexity" evidence="1">
    <location>
        <begin position="279"/>
        <end position="288"/>
    </location>
</feature>
<feature type="compositionally biased region" description="Pro residues" evidence="1">
    <location>
        <begin position="91"/>
        <end position="101"/>
    </location>
</feature>